<evidence type="ECO:0000313" key="2">
    <source>
        <dbReference type="Proteomes" id="UP000011991"/>
    </source>
</evidence>
<dbReference type="PATRIC" id="fig|1265738.3.peg.211"/>
<name>M5RU61_9BACT</name>
<dbReference type="AlphaFoldDB" id="M5RU61"/>
<organism evidence="1 2">
    <name type="scientific">Rhodopirellula maiorica SM1</name>
    <dbReference type="NCBI Taxonomy" id="1265738"/>
    <lineage>
        <taxon>Bacteria</taxon>
        <taxon>Pseudomonadati</taxon>
        <taxon>Planctomycetota</taxon>
        <taxon>Planctomycetia</taxon>
        <taxon>Pirellulales</taxon>
        <taxon>Pirellulaceae</taxon>
        <taxon>Novipirellula</taxon>
    </lineage>
</organism>
<accession>M5RU61</accession>
<comment type="caution">
    <text evidence="1">The sequence shown here is derived from an EMBL/GenBank/DDBJ whole genome shotgun (WGS) entry which is preliminary data.</text>
</comment>
<protein>
    <submittedName>
        <fullName evidence="1">Uncharacterized protein</fullName>
    </submittedName>
</protein>
<proteinExistence type="predicted"/>
<dbReference type="EMBL" id="ANOG01000025">
    <property type="protein sequence ID" value="EMI22873.1"/>
    <property type="molecule type" value="Genomic_DNA"/>
</dbReference>
<dbReference type="Proteomes" id="UP000011991">
    <property type="component" value="Unassembled WGS sequence"/>
</dbReference>
<gene>
    <name evidence="1" type="ORF">RMSM_00203</name>
</gene>
<evidence type="ECO:0000313" key="1">
    <source>
        <dbReference type="EMBL" id="EMI22873.1"/>
    </source>
</evidence>
<sequence length="77" mass="8716">MANVEVVRLRHLVEYQGTVDGDPKLPFLNSFNTTVICNSRWRCDQRLHCNLATGVGRQVAGQLPLDCLERFAWESIG</sequence>
<keyword evidence="2" id="KW-1185">Reference proteome</keyword>
<reference evidence="1 2" key="1">
    <citation type="journal article" date="2013" name="Mar. Genomics">
        <title>Expression of sulfatases in Rhodopirellula baltica and the diversity of sulfatases in the genus Rhodopirellula.</title>
        <authorList>
            <person name="Wegner C.E."/>
            <person name="Richter-Heitmann T."/>
            <person name="Klindworth A."/>
            <person name="Klockow C."/>
            <person name="Richter M."/>
            <person name="Achstetter T."/>
            <person name="Glockner F.O."/>
            <person name="Harder J."/>
        </authorList>
    </citation>
    <scope>NUCLEOTIDE SEQUENCE [LARGE SCALE GENOMIC DNA]</scope>
    <source>
        <strain evidence="1 2">SM1</strain>
    </source>
</reference>